<dbReference type="EMBL" id="JACGWV010000001">
    <property type="protein sequence ID" value="MBA8809241.1"/>
    <property type="molecule type" value="Genomic_DNA"/>
</dbReference>
<proteinExistence type="predicted"/>
<reference evidence="1 2" key="1">
    <citation type="submission" date="2020-07" db="EMBL/GenBank/DDBJ databases">
        <title>Sequencing the genomes of 1000 actinobacteria strains.</title>
        <authorList>
            <person name="Klenk H.-P."/>
        </authorList>
    </citation>
    <scope>NUCLEOTIDE SEQUENCE [LARGE SCALE GENOMIC DNA]</scope>
    <source>
        <strain evidence="1 2">DSM 44121</strain>
    </source>
</reference>
<protein>
    <submittedName>
        <fullName evidence="1">Uncharacterized protein</fullName>
    </submittedName>
</protein>
<comment type="caution">
    <text evidence="1">The sequence shown here is derived from an EMBL/GenBank/DDBJ whole genome shotgun (WGS) entry which is preliminary data.</text>
</comment>
<evidence type="ECO:0000313" key="2">
    <source>
        <dbReference type="Proteomes" id="UP000540568"/>
    </source>
</evidence>
<dbReference type="AlphaFoldDB" id="A0A7W3JAF5"/>
<sequence>MLTPRRLSKFLNSQDEWSLHSRRSFDETWIFSPIPGEREAVVHLPTDPGDVDYARRLIEAIEEIAMLNNSSVERLVGDVLSDGMDRVALRAMPTETQDPLGTTHSLAAIQNLMTFFAQISENSEIGRRIGQATRTTPSEAAKAGCVVLDLVPVPVFAVPAYLPQDTVASSMEANGQAEQGETAWIRRELTLTALRALQTVRSDTNHGTDIDLWAPVENEDDRRQRLAVVVLLESTRSWSVSSFTIEIVWHREGPADRASTSEVQFGPNELSYLNLARQRYGQHV</sequence>
<gene>
    <name evidence="1" type="ORF">FHX71_003183</name>
</gene>
<name>A0A7W3JAF5_9MICO</name>
<organism evidence="1 2">
    <name type="scientific">Promicromonospora sukumoe</name>
    <dbReference type="NCBI Taxonomy" id="88382"/>
    <lineage>
        <taxon>Bacteria</taxon>
        <taxon>Bacillati</taxon>
        <taxon>Actinomycetota</taxon>
        <taxon>Actinomycetes</taxon>
        <taxon>Micrococcales</taxon>
        <taxon>Promicromonosporaceae</taxon>
        <taxon>Promicromonospora</taxon>
    </lineage>
</organism>
<dbReference type="RefSeq" id="WP_182617972.1">
    <property type="nucleotide sequence ID" value="NZ_BAAATF010000003.1"/>
</dbReference>
<accession>A0A7W3JAF5</accession>
<evidence type="ECO:0000313" key="1">
    <source>
        <dbReference type="EMBL" id="MBA8809241.1"/>
    </source>
</evidence>
<keyword evidence="2" id="KW-1185">Reference proteome</keyword>
<dbReference type="Proteomes" id="UP000540568">
    <property type="component" value="Unassembled WGS sequence"/>
</dbReference>